<dbReference type="PANTHER" id="PTHR46401:SF2">
    <property type="entry name" value="GLYCOSYLTRANSFERASE WBBK-RELATED"/>
    <property type="match status" value="1"/>
</dbReference>
<dbReference type="EMBL" id="AB737832">
    <property type="protein sequence ID" value="BAM94986.1"/>
    <property type="molecule type" value="Genomic_DNA"/>
</dbReference>
<reference evidence="3" key="1">
    <citation type="journal article" date="2013" name="Appl. Environ. Microbiol.">
        <title>Genetic analysis of capsular polysaccharide synthesis gene clusters from all serotypes of Streptococcus suis: potential mechanisms for generation of capsular variation.</title>
        <authorList>
            <person name="Okura M."/>
            <person name="Takamatsu D."/>
            <person name="Maruyama F."/>
            <person name="Nozawa T."/>
            <person name="Nakagawa I."/>
            <person name="Osaki M."/>
            <person name="Sekizaki T."/>
            <person name="Gottschalk M."/>
            <person name="Kumagai Y."/>
            <person name="Hamada S."/>
        </authorList>
    </citation>
    <scope>NUCLEOTIDE SEQUENCE</scope>
    <source>
        <strain evidence="3">89-590</strain>
    </source>
</reference>
<dbReference type="GO" id="GO:0009103">
    <property type="term" value="P:lipopolysaccharide biosynthetic process"/>
    <property type="evidence" value="ECO:0007669"/>
    <property type="project" value="TreeGrafter"/>
</dbReference>
<gene>
    <name evidence="3" type="primary">cps28J</name>
    <name evidence="4" type="ORF">HO898_06250</name>
</gene>
<dbReference type="SUPFAM" id="SSF53756">
    <property type="entry name" value="UDP-Glycosyltransferase/glycogen phosphorylase"/>
    <property type="match status" value="1"/>
</dbReference>
<evidence type="ECO:0000313" key="4">
    <source>
        <dbReference type="EMBL" id="NQP83337.1"/>
    </source>
</evidence>
<dbReference type="Pfam" id="PF00534">
    <property type="entry name" value="Glycos_transf_1"/>
    <property type="match status" value="1"/>
</dbReference>
<organism evidence="3">
    <name type="scientific">Streptococcus suis</name>
    <dbReference type="NCBI Taxonomy" id="1307"/>
    <lineage>
        <taxon>Bacteria</taxon>
        <taxon>Bacillati</taxon>
        <taxon>Bacillota</taxon>
        <taxon>Bacilli</taxon>
        <taxon>Lactobacillales</taxon>
        <taxon>Streptococcaceae</taxon>
        <taxon>Streptococcus</taxon>
    </lineage>
</organism>
<feature type="domain" description="Glycosyl transferase family 1" evidence="2">
    <location>
        <begin position="187"/>
        <end position="345"/>
    </location>
</feature>
<sequence>MKDKIVISGINLFEGGPLSIYYDCLNELIRKGIHLKKEIIAFVHRLDLFEEYKDYVTLIEFPKSRGSYLKRLWYEYVYFYCFSKKNKVDIWISLHDITPNVKANKIYTYCHNPSPFLKKSIKNFRYSITNSLFSLFYKYLYKINIKAATAVIVQQDWMRNRFLEMYPIKNVIVAYPEFEAEQDFNFIDRHNKEKPVWIYPAFPRFFKNYEVIGEAVKNIEELDFEVWFTIDGTENRYSKMVFEKYKHLSQIKWLGKKSRKEIFQLYEEASGLIFSSKLETWGLPISEFKRTRKDIILSDLPYAHETLGTYSKALFFNPDNGTELSTILRSIIDGTPEYNNVEAKAISQPFSKGWSELVDLLLSD</sequence>
<evidence type="ECO:0000256" key="1">
    <source>
        <dbReference type="ARBA" id="ARBA00022679"/>
    </source>
</evidence>
<dbReference type="GO" id="GO:0016757">
    <property type="term" value="F:glycosyltransferase activity"/>
    <property type="evidence" value="ECO:0007669"/>
    <property type="project" value="InterPro"/>
</dbReference>
<keyword evidence="1 3" id="KW-0808">Transferase</keyword>
<evidence type="ECO:0000259" key="2">
    <source>
        <dbReference type="Pfam" id="PF00534"/>
    </source>
</evidence>
<dbReference type="Gene3D" id="3.40.50.2000">
    <property type="entry name" value="Glycogen Phosphorylase B"/>
    <property type="match status" value="2"/>
</dbReference>
<dbReference type="RefSeq" id="WP_029752474.1">
    <property type="nucleotide sequence ID" value="NZ_AP023391.1"/>
</dbReference>
<dbReference type="AlphaFoldDB" id="M1V3X7"/>
<reference evidence="4" key="2">
    <citation type="submission" date="2020-05" db="EMBL/GenBank/DDBJ databases">
        <title>Linking phenotype, genotype and ecology: antimicrobial resistance in the zoonotic pathogen Streptococcus suis.</title>
        <authorList>
            <person name="Hadjirin N.F."/>
            <person name="Miller E.L."/>
            <person name="Murray G.R."/>
            <person name="Yen P.L.K."/>
            <person name="Phuc H.D."/>
            <person name="Wileman T.M."/>
            <person name="Hernandez-Garcia J."/>
            <person name="Williamson S.M."/>
            <person name="Parkhill J."/>
            <person name="Maskell D.J."/>
            <person name="Zhou R."/>
            <person name="Fittipaldi N."/>
            <person name="Gottschalk M."/>
            <person name="Tucker A.D.W."/>
            <person name="Hoa N.T."/>
            <person name="Welch J."/>
            <person name="Weinert L.A."/>
        </authorList>
    </citation>
    <scope>NUCLEOTIDE SEQUENCE</scope>
    <source>
        <strain evidence="4">TMW_SS111</strain>
    </source>
</reference>
<name>M1V3X7_STRSU</name>
<dbReference type="Proteomes" id="UP000748881">
    <property type="component" value="Unassembled WGS sequence"/>
</dbReference>
<accession>M1V3X7</accession>
<dbReference type="PANTHER" id="PTHR46401">
    <property type="entry name" value="GLYCOSYLTRANSFERASE WBBK-RELATED"/>
    <property type="match status" value="1"/>
</dbReference>
<dbReference type="InterPro" id="IPR001296">
    <property type="entry name" value="Glyco_trans_1"/>
</dbReference>
<evidence type="ECO:0000313" key="3">
    <source>
        <dbReference type="EMBL" id="BAM94986.1"/>
    </source>
</evidence>
<proteinExistence type="predicted"/>
<dbReference type="EMBL" id="JABLKP010000006">
    <property type="protein sequence ID" value="NQP83337.1"/>
    <property type="molecule type" value="Genomic_DNA"/>
</dbReference>
<protein>
    <submittedName>
        <fullName evidence="3">Glycosyltransferase</fullName>
    </submittedName>
</protein>